<reference evidence="6" key="2">
    <citation type="submission" date="2025-09" db="UniProtKB">
        <authorList>
            <consortium name="Ensembl"/>
        </authorList>
    </citation>
    <scope>IDENTIFICATION</scope>
</reference>
<dbReference type="InterPro" id="IPR035595">
    <property type="entry name" value="UDP_glycos_trans_CS"/>
</dbReference>
<dbReference type="PANTHER" id="PTHR48043">
    <property type="entry name" value="EG:EG0003.4 PROTEIN-RELATED"/>
    <property type="match status" value="1"/>
</dbReference>
<dbReference type="PROSITE" id="PS00375">
    <property type="entry name" value="UDPGT"/>
    <property type="match status" value="1"/>
</dbReference>
<proteinExistence type="inferred from homology"/>
<dbReference type="Gene3D" id="3.40.50.2000">
    <property type="entry name" value="Glycogen Phosphorylase B"/>
    <property type="match status" value="2"/>
</dbReference>
<accession>A0A3Q2YUE3</accession>
<dbReference type="RefSeq" id="XP_074751131.1">
    <property type="nucleotide sequence ID" value="XM_074895030.1"/>
</dbReference>
<name>A0A3Q2YUE3_HIPCM</name>
<protein>
    <recommendedName>
        <fullName evidence="5">UDP-glucuronosyltransferase</fullName>
        <ecNumber evidence="5">2.4.1.17</ecNumber>
    </recommendedName>
</protein>
<evidence type="ECO:0000256" key="2">
    <source>
        <dbReference type="ARBA" id="ARBA00022676"/>
    </source>
</evidence>
<comment type="catalytic activity">
    <reaction evidence="5">
        <text>glucuronate acceptor + UDP-alpha-D-glucuronate = acceptor beta-D-glucuronoside + UDP + H(+)</text>
        <dbReference type="Rhea" id="RHEA:21032"/>
        <dbReference type="ChEBI" id="CHEBI:15378"/>
        <dbReference type="ChEBI" id="CHEBI:58052"/>
        <dbReference type="ChEBI" id="CHEBI:58223"/>
        <dbReference type="ChEBI" id="CHEBI:132367"/>
        <dbReference type="ChEBI" id="CHEBI:132368"/>
        <dbReference type="EC" id="2.4.1.17"/>
    </reaction>
</comment>
<dbReference type="AlphaFoldDB" id="A0A3Q2YUE3"/>
<evidence type="ECO:0000256" key="3">
    <source>
        <dbReference type="ARBA" id="ARBA00022679"/>
    </source>
</evidence>
<dbReference type="EC" id="2.4.1.17" evidence="5"/>
<evidence type="ECO:0000313" key="7">
    <source>
        <dbReference type="Proteomes" id="UP000264820"/>
    </source>
</evidence>
<keyword evidence="5" id="KW-0732">Signal</keyword>
<dbReference type="Ensembl" id="ENSHCOT00000000803.1">
    <property type="protein sequence ID" value="ENSHCOP00000022535.1"/>
    <property type="gene ID" value="ENSHCOG00000010325.1"/>
</dbReference>
<feature type="chain" id="PRO_5018377369" description="UDP-glucuronosyltransferase" evidence="5">
    <location>
        <begin position="25"/>
        <end position="528"/>
    </location>
</feature>
<dbReference type="CDD" id="cd03784">
    <property type="entry name" value="GT1_Gtf-like"/>
    <property type="match status" value="1"/>
</dbReference>
<evidence type="ECO:0000256" key="5">
    <source>
        <dbReference type="RuleBase" id="RU362059"/>
    </source>
</evidence>
<dbReference type="GeneID" id="109515073"/>
<dbReference type="Proteomes" id="UP000264820">
    <property type="component" value="Unplaced"/>
</dbReference>
<keyword evidence="7" id="KW-1185">Reference proteome</keyword>
<dbReference type="GeneTree" id="ENSGT00940000166282"/>
<organism evidence="6 7">
    <name type="scientific">Hippocampus comes</name>
    <name type="common">Tiger tail seahorse</name>
    <dbReference type="NCBI Taxonomy" id="109280"/>
    <lineage>
        <taxon>Eukaryota</taxon>
        <taxon>Metazoa</taxon>
        <taxon>Chordata</taxon>
        <taxon>Craniata</taxon>
        <taxon>Vertebrata</taxon>
        <taxon>Euteleostomi</taxon>
        <taxon>Actinopterygii</taxon>
        <taxon>Neopterygii</taxon>
        <taxon>Teleostei</taxon>
        <taxon>Neoteleostei</taxon>
        <taxon>Acanthomorphata</taxon>
        <taxon>Syngnathiaria</taxon>
        <taxon>Syngnathiformes</taxon>
        <taxon>Syngnathoidei</taxon>
        <taxon>Syngnathidae</taxon>
        <taxon>Hippocampus</taxon>
    </lineage>
</organism>
<dbReference type="GO" id="GO:0015020">
    <property type="term" value="F:glucuronosyltransferase activity"/>
    <property type="evidence" value="ECO:0007669"/>
    <property type="project" value="UniProtKB-EC"/>
</dbReference>
<comment type="similarity">
    <text evidence="1 4">Belongs to the UDP-glycosyltransferase family.</text>
</comment>
<dbReference type="SUPFAM" id="SSF53756">
    <property type="entry name" value="UDP-Glycosyltransferase/glycogen phosphorylase"/>
    <property type="match status" value="1"/>
</dbReference>
<keyword evidence="2 4" id="KW-0328">Glycosyltransferase</keyword>
<keyword evidence="3 4" id="KW-0808">Transferase</keyword>
<feature type="signal peptide" evidence="5">
    <location>
        <begin position="1"/>
        <end position="24"/>
    </location>
</feature>
<dbReference type="OMA" id="RSFCQQH"/>
<dbReference type="GO" id="GO:0016020">
    <property type="term" value="C:membrane"/>
    <property type="evidence" value="ECO:0007669"/>
    <property type="project" value="UniProtKB-SubCell"/>
</dbReference>
<keyword evidence="5" id="KW-1133">Transmembrane helix</keyword>
<evidence type="ECO:0000256" key="1">
    <source>
        <dbReference type="ARBA" id="ARBA00009995"/>
    </source>
</evidence>
<keyword evidence="5" id="KW-0812">Transmembrane</keyword>
<dbReference type="Pfam" id="PF00201">
    <property type="entry name" value="UDPGT"/>
    <property type="match status" value="1"/>
</dbReference>
<dbReference type="RefSeq" id="XP_074751132.1">
    <property type="nucleotide sequence ID" value="XM_074895031.1"/>
</dbReference>
<evidence type="ECO:0000256" key="4">
    <source>
        <dbReference type="RuleBase" id="RU003718"/>
    </source>
</evidence>
<feature type="transmembrane region" description="Helical" evidence="5">
    <location>
        <begin position="486"/>
        <end position="517"/>
    </location>
</feature>
<dbReference type="PANTHER" id="PTHR48043:SF32">
    <property type="entry name" value="UDP-GLUCURONOSYLTRANSFERASE"/>
    <property type="match status" value="1"/>
</dbReference>
<dbReference type="FunFam" id="3.40.50.2000:FF:000021">
    <property type="entry name" value="UDP-glucuronosyltransferase"/>
    <property type="match status" value="1"/>
</dbReference>
<sequence length="528" mass="59578">MSKGMAALLAALAFLSLWPAGSDSSRILVVPVDGSHWINMAAILKELHSRGHQLTVLHSPNSWYIPTNGSFYTSVTATMLEDGNKKDFYNQVLLDVIKVRQYAGFLRTFYQQGLITDMLARGHKILAEAATAMIDDPVFMKKLREAKFDLMLTDPGLTVGVLLGNYLKLPMVFNVRWMNNGESHFAMAPSPLSYVPVSGSELHDQMDFQGRLKNMLHYIYSLIEFYFYINAAYADLFQRHFPPKTDLLTLERAADIWLVRSDFVFELPRPTMPNVVYIGGFQCEKARPLPADLDAFVRSSGEHGVVVMSLGTLVSALPRDVTEAIAGAFAQIPQKVIWRIKGEKPSSLGNNTLVVDWLPQKDLLGHPKTPAFVAHGGTNGMYEAIYHGFPVLGLPLLFDQFDNLLRLKVRGAARVLEANSLTKEGFLEALRDILDNPTYRDNMRRLSRLHHDRPMPPLETAIFWIEYVTRHKGASHLRPVAYSLPWYSYFCLDVVLFITAVVVAFVWASVAFCKAICCRRFGRKMKRE</sequence>
<comment type="subcellular location">
    <subcellularLocation>
        <location evidence="5">Membrane</location>
        <topology evidence="5">Single-pass membrane protein</topology>
    </subcellularLocation>
</comment>
<dbReference type="InterPro" id="IPR002213">
    <property type="entry name" value="UDP_glucos_trans"/>
</dbReference>
<evidence type="ECO:0000313" key="6">
    <source>
        <dbReference type="Ensembl" id="ENSHCOP00000022535.1"/>
    </source>
</evidence>
<dbReference type="InterPro" id="IPR050271">
    <property type="entry name" value="UDP-glycosyltransferase"/>
</dbReference>
<keyword evidence="5" id="KW-0472">Membrane</keyword>
<reference evidence="6" key="1">
    <citation type="submission" date="2025-08" db="UniProtKB">
        <authorList>
            <consortium name="Ensembl"/>
        </authorList>
    </citation>
    <scope>IDENTIFICATION</scope>
</reference>